<dbReference type="HOGENOM" id="CLU_020928_0_0_1"/>
<sequence>MRHDMAKRKMDELIFNLQHTWNLTFGFMSPVEDPRGPEFDQDDNKAGDIHGICVTNQEQMLYTDDTVKSWGVWIFINYKEVATLFRHDLTSAERGMVEWATAITLVHETIHAISYTTPKSDGTPLQNLITDSPPPYFDMEPAAKVGFSFEACLNGGTSANFLTDEYRLPYGHWFERMWPTLESQYFCEQSVTLTQPDPYDYQEKFPIPVTFYEEIQQKGFWDYMVYRFGHKLFHFRAVKHEIRLNFTVRTKQKTPLKFSTSKPFSVAAVGDEFGATGQHLMIKWEQIHSVYDMQTVEQDLKTASIFSTNLIRSSTTEETFWTQSRQQHQSVQVIFDHLQNMNTSSGDRTASFGQLVELVSIIVRNHEQIISILFGTGPYVQPRMGTPSEQRRRTLLSWNRCISIFIKDCRAQQSINEHHATRLAENATALEICRMRLFTPIITPESIHTGPDFQELALLLRIQQSAAGEAVQCWDQCMQLRAIDGCSLFATFCANFAIFSLYARREQSVADREKILGMFRQEYERFVKLRGRAPRSWAQIFMVWVEFAQNVVRSIRETYQM</sequence>
<evidence type="ECO:0000313" key="2">
    <source>
        <dbReference type="Proteomes" id="UP000019487"/>
    </source>
</evidence>
<evidence type="ECO:0000313" key="1">
    <source>
        <dbReference type="EMBL" id="ESZ90980.1"/>
    </source>
</evidence>
<reference evidence="1 2" key="1">
    <citation type="journal article" date="2014" name="Genome Announc.">
        <title>Draft genome sequence of Sclerotinia borealis, a psychrophilic plant pathogenic fungus.</title>
        <authorList>
            <person name="Mardanov A.V."/>
            <person name="Beletsky A.V."/>
            <person name="Kadnikov V.V."/>
            <person name="Ignatov A.N."/>
            <person name="Ravin N.V."/>
        </authorList>
    </citation>
    <scope>NUCLEOTIDE SEQUENCE [LARGE SCALE GENOMIC DNA]</scope>
    <source>
        <strain evidence="2">F-4157</strain>
    </source>
</reference>
<name>W9C8U7_SCLBF</name>
<organism evidence="1 2">
    <name type="scientific">Sclerotinia borealis (strain F-4128)</name>
    <dbReference type="NCBI Taxonomy" id="1432307"/>
    <lineage>
        <taxon>Eukaryota</taxon>
        <taxon>Fungi</taxon>
        <taxon>Dikarya</taxon>
        <taxon>Ascomycota</taxon>
        <taxon>Pezizomycotina</taxon>
        <taxon>Leotiomycetes</taxon>
        <taxon>Helotiales</taxon>
        <taxon>Sclerotiniaceae</taxon>
        <taxon>Sclerotinia</taxon>
    </lineage>
</organism>
<dbReference type="EMBL" id="AYSA01000556">
    <property type="protein sequence ID" value="ESZ90980.1"/>
    <property type="molecule type" value="Genomic_DNA"/>
</dbReference>
<protein>
    <submittedName>
        <fullName evidence="1">Uncharacterized protein</fullName>
    </submittedName>
</protein>
<keyword evidence="2" id="KW-1185">Reference proteome</keyword>
<dbReference type="STRING" id="1432307.W9C8U7"/>
<comment type="caution">
    <text evidence="1">The sequence shown here is derived from an EMBL/GenBank/DDBJ whole genome shotgun (WGS) entry which is preliminary data.</text>
</comment>
<accession>W9C8U7</accession>
<gene>
    <name evidence="1" type="ORF">SBOR_8643</name>
</gene>
<dbReference type="AlphaFoldDB" id="W9C8U7"/>
<proteinExistence type="predicted"/>
<dbReference type="OrthoDB" id="10254945at2759"/>
<dbReference type="Proteomes" id="UP000019487">
    <property type="component" value="Unassembled WGS sequence"/>
</dbReference>